<dbReference type="Pfam" id="PF01177">
    <property type="entry name" value="Asp_Glu_race"/>
    <property type="match status" value="1"/>
</dbReference>
<dbReference type="InterPro" id="IPR033134">
    <property type="entry name" value="Asp/Glu_racemase_AS_2"/>
</dbReference>
<dbReference type="AlphaFoldDB" id="A0A0N0ZRW4"/>
<comment type="pathway">
    <text evidence="8">Cell wall biogenesis; peptidoglycan biosynthesis.</text>
</comment>
<dbReference type="UniPathway" id="UPA00219"/>
<dbReference type="Proteomes" id="UP000053099">
    <property type="component" value="Unassembled WGS sequence"/>
</dbReference>
<dbReference type="InterPro" id="IPR001920">
    <property type="entry name" value="Asp/Glu_race"/>
</dbReference>
<evidence type="ECO:0000313" key="9">
    <source>
        <dbReference type="EMBL" id="KPD32892.1"/>
    </source>
</evidence>
<sequence>MKDPRRPIGVFDSGVGGLTVLSALRRALPQEDFFYFGDTARVPYGSKPLSMVRRFAWEIAGFLLRQGVKAIVVACNTASSAALPDLAEDLSVPVFGVLEPVAKAARGYGKVGLIGTQATVESRAYERYVGVSWARACPLFVPLVEEGLWDDPVALLVARHYLEDAPQDLEALILGCTHYPFLKGTLARVLPGVRLLDSAEATAEEVARTLRREGLLNPEGQGRVVHLVTGDPESYRNLAERLGVRVEELKQVSLEEL</sequence>
<evidence type="ECO:0000256" key="2">
    <source>
        <dbReference type="ARBA" id="ARBA00013090"/>
    </source>
</evidence>
<dbReference type="HAMAP" id="MF_00258">
    <property type="entry name" value="Glu_racemase"/>
    <property type="match status" value="1"/>
</dbReference>
<feature type="active site" description="Proton donor/acceptor" evidence="8">
    <location>
        <position position="176"/>
    </location>
</feature>
<evidence type="ECO:0000256" key="7">
    <source>
        <dbReference type="ARBA" id="ARBA00070053"/>
    </source>
</evidence>
<evidence type="ECO:0000313" key="12">
    <source>
        <dbReference type="Proteomes" id="UP000288082"/>
    </source>
</evidence>
<dbReference type="PROSITE" id="PS00924">
    <property type="entry name" value="ASP_GLU_RACEMASE_2"/>
    <property type="match status" value="1"/>
</dbReference>
<protein>
    <recommendedName>
        <fullName evidence="7 8">Glutamate racemase</fullName>
        <ecNumber evidence="2 8">5.1.1.3</ecNumber>
    </recommendedName>
</protein>
<keyword evidence="5 8" id="KW-0413">Isomerase</keyword>
<name>A0A0N0ZRW4_THESC</name>
<feature type="binding site" evidence="8">
    <location>
        <begin position="177"/>
        <end position="178"/>
    </location>
    <ligand>
        <name>substrate</name>
    </ligand>
</feature>
<dbReference type="GO" id="GO:0071555">
    <property type="term" value="P:cell wall organization"/>
    <property type="evidence" value="ECO:0007669"/>
    <property type="project" value="UniProtKB-KW"/>
</dbReference>
<feature type="binding site" evidence="8">
    <location>
        <begin position="44"/>
        <end position="45"/>
    </location>
    <ligand>
        <name>substrate</name>
    </ligand>
</feature>
<keyword evidence="6 8" id="KW-0961">Cell wall biogenesis/degradation</keyword>
<dbReference type="InterPro" id="IPR004391">
    <property type="entry name" value="Glu_race"/>
</dbReference>
<comment type="similarity">
    <text evidence="8">Belongs to the aspartate/glutamate racemases family.</text>
</comment>
<dbReference type="Gene3D" id="3.40.50.1860">
    <property type="match status" value="2"/>
</dbReference>
<accession>A0A0N0ZRW4</accession>
<dbReference type="EMBL" id="PELM01000222">
    <property type="protein sequence ID" value="RTH02439.1"/>
    <property type="molecule type" value="Genomic_DNA"/>
</dbReference>
<keyword evidence="3 8" id="KW-0133">Cell shape</keyword>
<reference evidence="9 11" key="1">
    <citation type="submission" date="2015-09" db="EMBL/GenBank/DDBJ databases">
        <title>Draft genome sequence of Thermus scotoductus strain K1 isolated from a geothermal spring in Nagorno-Karabakh, Armenia.</title>
        <authorList>
            <person name="Saghatelyan A."/>
            <person name="Poghosyan L."/>
            <person name="Panosyan H."/>
            <person name="Birkeland N.-K."/>
        </authorList>
    </citation>
    <scope>NUCLEOTIDE SEQUENCE [LARGE SCALE GENOMIC DNA]</scope>
    <source>
        <strain evidence="9 11">K1</strain>
    </source>
</reference>
<feature type="active site" description="Proton donor/acceptor" evidence="8">
    <location>
        <position position="75"/>
    </location>
</feature>
<dbReference type="EMBL" id="LJJR01000004">
    <property type="protein sequence ID" value="KPD32892.1"/>
    <property type="molecule type" value="Genomic_DNA"/>
</dbReference>
<evidence type="ECO:0000313" key="11">
    <source>
        <dbReference type="Proteomes" id="UP000053099"/>
    </source>
</evidence>
<dbReference type="PROSITE" id="PS00923">
    <property type="entry name" value="ASP_GLU_RACEMASE_1"/>
    <property type="match status" value="1"/>
</dbReference>
<comment type="caution">
    <text evidence="9">The sequence shown here is derived from an EMBL/GenBank/DDBJ whole genome shotgun (WGS) entry which is preliminary data.</text>
</comment>
<dbReference type="PANTHER" id="PTHR21198">
    <property type="entry name" value="GLUTAMATE RACEMASE"/>
    <property type="match status" value="1"/>
</dbReference>
<evidence type="ECO:0000256" key="3">
    <source>
        <dbReference type="ARBA" id="ARBA00022960"/>
    </source>
</evidence>
<dbReference type="EC" id="5.1.1.3" evidence="2 8"/>
<dbReference type="RefSeq" id="WP_054391589.1">
    <property type="nucleotide sequence ID" value="NZ_PELM01000222.1"/>
</dbReference>
<dbReference type="InterPro" id="IPR018187">
    <property type="entry name" value="Asp/Glu_racemase_AS_1"/>
</dbReference>
<evidence type="ECO:0000256" key="1">
    <source>
        <dbReference type="ARBA" id="ARBA00001602"/>
    </source>
</evidence>
<evidence type="ECO:0000256" key="8">
    <source>
        <dbReference type="HAMAP-Rule" id="MF_00258"/>
    </source>
</evidence>
<evidence type="ECO:0000256" key="6">
    <source>
        <dbReference type="ARBA" id="ARBA00023316"/>
    </source>
</evidence>
<proteinExistence type="inferred from homology"/>
<comment type="catalytic activity">
    <reaction evidence="1 8">
        <text>L-glutamate = D-glutamate</text>
        <dbReference type="Rhea" id="RHEA:12813"/>
        <dbReference type="ChEBI" id="CHEBI:29985"/>
        <dbReference type="ChEBI" id="CHEBI:29986"/>
        <dbReference type="EC" id="5.1.1.3"/>
    </reaction>
</comment>
<dbReference type="GO" id="GO:0009252">
    <property type="term" value="P:peptidoglycan biosynthetic process"/>
    <property type="evidence" value="ECO:0007669"/>
    <property type="project" value="UniProtKB-UniRule"/>
</dbReference>
<dbReference type="SUPFAM" id="SSF53681">
    <property type="entry name" value="Aspartate/glutamate racemase"/>
    <property type="match status" value="2"/>
</dbReference>
<feature type="binding site" evidence="8">
    <location>
        <begin position="76"/>
        <end position="77"/>
    </location>
    <ligand>
        <name>substrate</name>
    </ligand>
</feature>
<comment type="function">
    <text evidence="8">Provides the (R)-glutamate required for cell wall biosynthesis.</text>
</comment>
<dbReference type="PATRIC" id="fig|37636.3.peg.1456"/>
<gene>
    <name evidence="8" type="primary">murI</name>
    <name evidence="9" type="ORF">AN926_01480</name>
    <name evidence="10" type="ORF">CSW50_07420</name>
</gene>
<dbReference type="FunFam" id="3.40.50.1860:FF:000002">
    <property type="entry name" value="Glutamate racemase"/>
    <property type="match status" value="1"/>
</dbReference>
<dbReference type="GO" id="GO:0008360">
    <property type="term" value="P:regulation of cell shape"/>
    <property type="evidence" value="ECO:0007669"/>
    <property type="project" value="UniProtKB-KW"/>
</dbReference>
<dbReference type="GO" id="GO:0008881">
    <property type="term" value="F:glutamate racemase activity"/>
    <property type="evidence" value="ECO:0007669"/>
    <property type="project" value="UniProtKB-UniRule"/>
</dbReference>
<organism evidence="9 11">
    <name type="scientific">Thermus scotoductus</name>
    <dbReference type="NCBI Taxonomy" id="37636"/>
    <lineage>
        <taxon>Bacteria</taxon>
        <taxon>Thermotogati</taxon>
        <taxon>Deinococcota</taxon>
        <taxon>Deinococci</taxon>
        <taxon>Thermales</taxon>
        <taxon>Thermaceae</taxon>
        <taxon>Thermus</taxon>
    </lineage>
</organism>
<feature type="binding site" evidence="8">
    <location>
        <begin position="12"/>
        <end position="13"/>
    </location>
    <ligand>
        <name>substrate</name>
    </ligand>
</feature>
<dbReference type="Proteomes" id="UP000288082">
    <property type="component" value="Unassembled WGS sequence"/>
</dbReference>
<evidence type="ECO:0000256" key="5">
    <source>
        <dbReference type="ARBA" id="ARBA00023235"/>
    </source>
</evidence>
<dbReference type="NCBIfam" id="TIGR00067">
    <property type="entry name" value="glut_race"/>
    <property type="match status" value="1"/>
</dbReference>
<dbReference type="PANTHER" id="PTHR21198:SF2">
    <property type="entry name" value="GLUTAMATE RACEMASE"/>
    <property type="match status" value="1"/>
</dbReference>
<reference evidence="10 12" key="2">
    <citation type="journal article" date="2019" name="Extremophiles">
        <title>Biogeography of thermophiles and predominance of Thermus scotoductus in domestic water heaters.</title>
        <authorList>
            <person name="Wilpiszeski R.L."/>
            <person name="Zhang Z."/>
            <person name="House C.H."/>
        </authorList>
    </citation>
    <scope>NUCLEOTIDE SEQUENCE [LARGE SCALE GENOMIC DNA]</scope>
    <source>
        <strain evidence="10 12">38_S38</strain>
    </source>
</reference>
<evidence type="ECO:0000256" key="4">
    <source>
        <dbReference type="ARBA" id="ARBA00022984"/>
    </source>
</evidence>
<keyword evidence="4 8" id="KW-0573">Peptidoglycan synthesis</keyword>
<dbReference type="InterPro" id="IPR015942">
    <property type="entry name" value="Asp/Glu/hydantoin_racemase"/>
</dbReference>
<evidence type="ECO:0000313" key="10">
    <source>
        <dbReference type="EMBL" id="RTH02439.1"/>
    </source>
</evidence>